<name>A0AA37STF9_9BACT</name>
<dbReference type="InterPro" id="IPR036038">
    <property type="entry name" value="Aminotransferase-like"/>
</dbReference>
<proteinExistence type="predicted"/>
<keyword evidence="2" id="KW-1185">Reference proteome</keyword>
<dbReference type="GO" id="GO:0016829">
    <property type="term" value="F:lyase activity"/>
    <property type="evidence" value="ECO:0007669"/>
    <property type="project" value="UniProtKB-KW"/>
</dbReference>
<dbReference type="EMBL" id="BSOH01000036">
    <property type="protein sequence ID" value="GLR19757.1"/>
    <property type="molecule type" value="Genomic_DNA"/>
</dbReference>
<dbReference type="Gene3D" id="3.30.470.10">
    <property type="match status" value="1"/>
</dbReference>
<sequence>MNRVRNRHFHEIRDIDLRDFIYVPDEFQDGIVKCRVVYGRLIQEITFEKYHFRNPRTFKLVNANEISYSEKSLDRSALDSLYNMREEADDIIIVKDNFITDSYYANLAFLQNGRWYTPAKPLLEGTFRAKLIKEGKIIPRSIKAEDISDFSKLKIFNALTEWEMHDPVLISRNQDH</sequence>
<keyword evidence="1" id="KW-0456">Lyase</keyword>
<dbReference type="AlphaFoldDB" id="A0AA37STF9"/>
<evidence type="ECO:0000313" key="2">
    <source>
        <dbReference type="Proteomes" id="UP001156666"/>
    </source>
</evidence>
<dbReference type="InterPro" id="IPR043132">
    <property type="entry name" value="BCAT-like_C"/>
</dbReference>
<dbReference type="SUPFAM" id="SSF56752">
    <property type="entry name" value="D-aminoacid aminotransferase-like PLP-dependent enzymes"/>
    <property type="match status" value="1"/>
</dbReference>
<dbReference type="InterPro" id="IPR043131">
    <property type="entry name" value="BCAT-like_N"/>
</dbReference>
<gene>
    <name evidence="1" type="ORF">GCM10007940_43730</name>
</gene>
<dbReference type="Gene3D" id="3.20.10.10">
    <property type="entry name" value="D-amino Acid Aminotransferase, subunit A, domain 2"/>
    <property type="match status" value="1"/>
</dbReference>
<dbReference type="Pfam" id="PF01063">
    <property type="entry name" value="Aminotran_4"/>
    <property type="match status" value="1"/>
</dbReference>
<protein>
    <submittedName>
        <fullName evidence="1">4-amino-4-deoxychorismate lyase</fullName>
    </submittedName>
</protein>
<accession>A0AA37STF9</accession>
<comment type="caution">
    <text evidence="1">The sequence shown here is derived from an EMBL/GenBank/DDBJ whole genome shotgun (WGS) entry which is preliminary data.</text>
</comment>
<reference evidence="1" key="1">
    <citation type="journal article" date="2014" name="Int. J. Syst. Evol. Microbiol.">
        <title>Complete genome sequence of Corynebacterium casei LMG S-19264T (=DSM 44701T), isolated from a smear-ripened cheese.</title>
        <authorList>
            <consortium name="US DOE Joint Genome Institute (JGI-PGF)"/>
            <person name="Walter F."/>
            <person name="Albersmeier A."/>
            <person name="Kalinowski J."/>
            <person name="Ruckert C."/>
        </authorList>
    </citation>
    <scope>NUCLEOTIDE SEQUENCE</scope>
    <source>
        <strain evidence="1">NBRC 108769</strain>
    </source>
</reference>
<reference evidence="1" key="2">
    <citation type="submission" date="2023-01" db="EMBL/GenBank/DDBJ databases">
        <title>Draft genome sequence of Portibacter lacus strain NBRC 108769.</title>
        <authorList>
            <person name="Sun Q."/>
            <person name="Mori K."/>
        </authorList>
    </citation>
    <scope>NUCLEOTIDE SEQUENCE</scope>
    <source>
        <strain evidence="1">NBRC 108769</strain>
    </source>
</reference>
<dbReference type="InterPro" id="IPR001544">
    <property type="entry name" value="Aminotrans_IV"/>
</dbReference>
<organism evidence="1 2">
    <name type="scientific">Portibacter lacus</name>
    <dbReference type="NCBI Taxonomy" id="1099794"/>
    <lineage>
        <taxon>Bacteria</taxon>
        <taxon>Pseudomonadati</taxon>
        <taxon>Bacteroidota</taxon>
        <taxon>Saprospiria</taxon>
        <taxon>Saprospirales</taxon>
        <taxon>Haliscomenobacteraceae</taxon>
        <taxon>Portibacter</taxon>
    </lineage>
</organism>
<dbReference type="Proteomes" id="UP001156666">
    <property type="component" value="Unassembled WGS sequence"/>
</dbReference>
<evidence type="ECO:0000313" key="1">
    <source>
        <dbReference type="EMBL" id="GLR19757.1"/>
    </source>
</evidence>